<feature type="compositionally biased region" description="Pro residues" evidence="1">
    <location>
        <begin position="462"/>
        <end position="487"/>
    </location>
</feature>
<name>A0A554LCV9_9BACT</name>
<evidence type="ECO:0000256" key="1">
    <source>
        <dbReference type="SAM" id="MobiDB-lite"/>
    </source>
</evidence>
<accession>A0A554LCV9</accession>
<dbReference type="CDD" id="cd15482">
    <property type="entry name" value="Sialidase_non-viral"/>
    <property type="match status" value="1"/>
</dbReference>
<reference evidence="3 4" key="1">
    <citation type="submission" date="2017-07" db="EMBL/GenBank/DDBJ databases">
        <title>Mechanisms for carbon and nitrogen cycling indicate functional differentiation within the Candidate Phyla Radiation.</title>
        <authorList>
            <person name="Danczak R.E."/>
            <person name="Johnston M.D."/>
            <person name="Kenah C."/>
            <person name="Slattery M."/>
            <person name="Wrighton K.C."/>
            <person name="Wilkins M.J."/>
        </authorList>
    </citation>
    <scope>NUCLEOTIDE SEQUENCE [LARGE SCALE GENOMIC DNA]</scope>
    <source>
        <strain evidence="3">Licking1014_96</strain>
    </source>
</reference>
<feature type="transmembrane region" description="Helical" evidence="2">
    <location>
        <begin position="660"/>
        <end position="681"/>
    </location>
</feature>
<keyword evidence="2" id="KW-0472">Membrane</keyword>
<dbReference type="SUPFAM" id="SSF117281">
    <property type="entry name" value="Kelch motif"/>
    <property type="match status" value="1"/>
</dbReference>
<organism evidence="3 4">
    <name type="scientific">Candidatus Berkelbacteria bacterium Licking1014_96</name>
    <dbReference type="NCBI Taxonomy" id="2017149"/>
    <lineage>
        <taxon>Bacteria</taxon>
        <taxon>Candidatus Berkelbacteria</taxon>
    </lineage>
</organism>
<keyword evidence="2" id="KW-0812">Transmembrane</keyword>
<dbReference type="PRINTS" id="PR01217">
    <property type="entry name" value="PRICHEXTENSN"/>
</dbReference>
<sequence length="911" mass="101376">MAIHKKRRKNFIVAIIILVCFLILAYFIYYFKINGGRAGSGSVTLNSQADWQAGTSDSGIDLTSSPGNINLVSTNPIWTQAIASAGWAGRYYHTSLVYDNKMWVMGGLISGSNKKNDVWYSTDGVSWTQATASAAWSARYSHTSLVYDNKMWVLGGRDFLGSYKNDVWYSTDGVSWTQATASAGWSIRQGLTSLLYDNKMWVMGGYSGTYKNDVWYSTDGVSWTQATASAGWTARTSHTSLVYDNKIWVIGGGTPYLNDVWYSTDGAAWSQATASASWSARYGHTSLIYDNKMWVMGGYSTYKNDVWYSIDGITWTQATSLAGWFARYGHTSLLYDNKMWVMGGYTPTYKNDVWSTTWRGVHTSGATQIDGGADLTAWTTFAPSATIPANTAISFRFRTSPDGATWTGWSAATPYAASIDISGESGANRYFQVETTLTNTDGASVPILDSYTVNFNNSATPTPTPPTPTPPTPTPTPPTPTPTPTPSPTTSLTSTPTVSRTPTPSNYYPSPNITGDVMALVIYKLIDNTDGKEYPVDYNSGYIDICDQRPTFVGNNFFNTEIALLVQKESGDYVWHEQIEESTNQNWQLQVGTDLAPDKYQAQSLLGRYNPQNPVFMGGSNIVLFEVKNCGSGGEKDKEKEEKEDIKQVLFEVAKTSRPYNPFIIALLFALAAAVSLLNPFTSSSAYFYRAWFNFLEWLGVRKKGKPWGVVYDYLTKKPLNLAVVRLMEKDGGKVREMYITSKKGGFTFAPDKGRYYLLAYKSEYQFPPTELKTDDEEKWTGEMNDKGYKNIYAGGVIEAIEDGALISCNLPLEYTGKLTYVNHRQMVVDKIIRIFNYLRLPLLIVGSIIAVFALIAFGRLFDILTCVFFGLLWLLEILRRIIVIYPYGSVRDRESGEPVVLAVIRLIRIA</sequence>
<dbReference type="InterPro" id="IPR015915">
    <property type="entry name" value="Kelch-typ_b-propeller"/>
</dbReference>
<feature type="transmembrane region" description="Helical" evidence="2">
    <location>
        <begin position="868"/>
        <end position="888"/>
    </location>
</feature>
<keyword evidence="2" id="KW-1133">Transmembrane helix</keyword>
<feature type="compositionally biased region" description="Low complexity" evidence="1">
    <location>
        <begin position="488"/>
        <end position="505"/>
    </location>
</feature>
<evidence type="ECO:0000313" key="3">
    <source>
        <dbReference type="EMBL" id="TSC90638.1"/>
    </source>
</evidence>
<dbReference type="Gene3D" id="2.120.10.80">
    <property type="entry name" value="Kelch-type beta propeller"/>
    <property type="match status" value="2"/>
</dbReference>
<gene>
    <name evidence="3" type="ORF">CEN92_433</name>
</gene>
<comment type="caution">
    <text evidence="3">The sequence shown here is derived from an EMBL/GenBank/DDBJ whole genome shotgun (WGS) entry which is preliminary data.</text>
</comment>
<dbReference type="AlphaFoldDB" id="A0A554LCV9"/>
<feature type="non-terminal residue" evidence="3">
    <location>
        <position position="911"/>
    </location>
</feature>
<dbReference type="EMBL" id="VMGH01000071">
    <property type="protein sequence ID" value="TSC90638.1"/>
    <property type="molecule type" value="Genomic_DNA"/>
</dbReference>
<evidence type="ECO:0000256" key="2">
    <source>
        <dbReference type="SAM" id="Phobius"/>
    </source>
</evidence>
<dbReference type="Pfam" id="PF24681">
    <property type="entry name" value="Kelch_KLHDC2_KLHL20_DRC7"/>
    <property type="match status" value="1"/>
</dbReference>
<dbReference type="SUPFAM" id="SSF49478">
    <property type="entry name" value="Cna protein B-type domain"/>
    <property type="match status" value="1"/>
</dbReference>
<feature type="region of interest" description="Disordered" evidence="1">
    <location>
        <begin position="454"/>
        <end position="510"/>
    </location>
</feature>
<proteinExistence type="predicted"/>
<dbReference type="PANTHER" id="PTHR23244">
    <property type="entry name" value="KELCH REPEAT DOMAIN"/>
    <property type="match status" value="1"/>
</dbReference>
<evidence type="ECO:0000313" key="4">
    <source>
        <dbReference type="Proteomes" id="UP000318296"/>
    </source>
</evidence>
<protein>
    <submittedName>
        <fullName evidence="3">Kelch repeat type 1-containing protein</fullName>
    </submittedName>
</protein>
<dbReference type="Proteomes" id="UP000318296">
    <property type="component" value="Unassembled WGS sequence"/>
</dbReference>
<feature type="transmembrane region" description="Helical" evidence="2">
    <location>
        <begin position="841"/>
        <end position="862"/>
    </location>
</feature>
<feature type="transmembrane region" description="Helical" evidence="2">
    <location>
        <begin position="12"/>
        <end position="31"/>
    </location>
</feature>